<dbReference type="Proteomes" id="UP000824130">
    <property type="component" value="Unassembled WGS sequence"/>
</dbReference>
<evidence type="ECO:0000259" key="3">
    <source>
        <dbReference type="Pfam" id="PF03413"/>
    </source>
</evidence>
<feature type="compositionally biased region" description="Polar residues" evidence="1">
    <location>
        <begin position="54"/>
        <end position="64"/>
    </location>
</feature>
<feature type="domain" description="PepSY" evidence="3">
    <location>
        <begin position="87"/>
        <end position="145"/>
    </location>
</feature>
<feature type="compositionally biased region" description="Low complexity" evidence="1">
    <location>
        <begin position="32"/>
        <end position="53"/>
    </location>
</feature>
<accession>A0A9D1N606</accession>
<proteinExistence type="predicted"/>
<reference evidence="4" key="2">
    <citation type="journal article" date="2021" name="PeerJ">
        <title>Extensive microbial diversity within the chicken gut microbiome revealed by metagenomics and culture.</title>
        <authorList>
            <person name="Gilroy R."/>
            <person name="Ravi A."/>
            <person name="Getino M."/>
            <person name="Pursley I."/>
            <person name="Horton D.L."/>
            <person name="Alikhan N.F."/>
            <person name="Baker D."/>
            <person name="Gharbi K."/>
            <person name="Hall N."/>
            <person name="Watson M."/>
            <person name="Adriaenssens E.M."/>
            <person name="Foster-Nyarko E."/>
            <person name="Jarju S."/>
            <person name="Secka A."/>
            <person name="Antonio M."/>
            <person name="Oren A."/>
            <person name="Chaudhuri R.R."/>
            <person name="La Ragione R."/>
            <person name="Hildebrand F."/>
            <person name="Pallen M.J."/>
        </authorList>
    </citation>
    <scope>NUCLEOTIDE SEQUENCE</scope>
    <source>
        <strain evidence="4">ChiSjej4B22-8349</strain>
    </source>
</reference>
<feature type="region of interest" description="Disordered" evidence="1">
    <location>
        <begin position="29"/>
        <end position="85"/>
    </location>
</feature>
<dbReference type="AlphaFoldDB" id="A0A9D1N606"/>
<feature type="chain" id="PRO_5039356785" evidence="2">
    <location>
        <begin position="23"/>
        <end position="151"/>
    </location>
</feature>
<feature type="signal peptide" evidence="2">
    <location>
        <begin position="1"/>
        <end position="22"/>
    </location>
</feature>
<gene>
    <name evidence="4" type="ORF">IAD25_02690</name>
</gene>
<evidence type="ECO:0000313" key="4">
    <source>
        <dbReference type="EMBL" id="HIU95601.1"/>
    </source>
</evidence>
<evidence type="ECO:0000313" key="5">
    <source>
        <dbReference type="Proteomes" id="UP000824130"/>
    </source>
</evidence>
<dbReference type="Pfam" id="PF03413">
    <property type="entry name" value="PepSY"/>
    <property type="match status" value="1"/>
</dbReference>
<evidence type="ECO:0000256" key="2">
    <source>
        <dbReference type="SAM" id="SignalP"/>
    </source>
</evidence>
<dbReference type="InterPro" id="IPR025711">
    <property type="entry name" value="PepSY"/>
</dbReference>
<organism evidence="4 5">
    <name type="scientific">Candidatus Allocopromorpha excrementipullorum</name>
    <dbReference type="NCBI Taxonomy" id="2840743"/>
    <lineage>
        <taxon>Bacteria</taxon>
        <taxon>Bacillati</taxon>
        <taxon>Bacillota</taxon>
        <taxon>Clostridia</taxon>
        <taxon>Eubacteriales</taxon>
        <taxon>Eubacteriaceae</taxon>
        <taxon>Eubacteriaceae incertae sedis</taxon>
        <taxon>Candidatus Allocopromorpha</taxon>
    </lineage>
</organism>
<dbReference type="Gene3D" id="3.10.450.40">
    <property type="match status" value="1"/>
</dbReference>
<keyword evidence="2" id="KW-0732">Signal</keyword>
<name>A0A9D1N606_9FIRM</name>
<reference evidence="4" key="1">
    <citation type="submission" date="2020-10" db="EMBL/GenBank/DDBJ databases">
        <authorList>
            <person name="Gilroy R."/>
        </authorList>
    </citation>
    <scope>NUCLEOTIDE SEQUENCE</scope>
    <source>
        <strain evidence="4">ChiSjej4B22-8349</strain>
    </source>
</reference>
<evidence type="ECO:0000256" key="1">
    <source>
        <dbReference type="SAM" id="MobiDB-lite"/>
    </source>
</evidence>
<sequence length="151" mass="15826">MIRSKKLAAVFVAAVISLFCLAGCGGDGGSGSQQSDQGTQDTQATQDAQTGSGSDTAESGTAQSGHYEHGHNGNGNGNHHRNGVTDIGMDQAVAIAVARVPGATEADLKEIEREIDGGRIEYEGSIWYGGYEYEFEIDGSTGNILQWEIDD</sequence>
<protein>
    <submittedName>
        <fullName evidence="4">PepSY domain-containing protein</fullName>
    </submittedName>
</protein>
<dbReference type="EMBL" id="DVOB01000059">
    <property type="protein sequence ID" value="HIU95601.1"/>
    <property type="molecule type" value="Genomic_DNA"/>
</dbReference>
<comment type="caution">
    <text evidence="4">The sequence shown here is derived from an EMBL/GenBank/DDBJ whole genome shotgun (WGS) entry which is preliminary data.</text>
</comment>